<dbReference type="SUPFAM" id="SSF56784">
    <property type="entry name" value="HAD-like"/>
    <property type="match status" value="1"/>
</dbReference>
<accession>A0A1F6BS51</accession>
<dbReference type="Proteomes" id="UP000176996">
    <property type="component" value="Unassembled WGS sequence"/>
</dbReference>
<evidence type="ECO:0008006" key="3">
    <source>
        <dbReference type="Google" id="ProtNLM"/>
    </source>
</evidence>
<gene>
    <name evidence="1" type="ORF">A3A21_02450</name>
</gene>
<name>A0A1F6BS51_9BACT</name>
<dbReference type="InterPro" id="IPR023214">
    <property type="entry name" value="HAD_sf"/>
</dbReference>
<protein>
    <recommendedName>
        <fullName evidence="3">FCP1 homology domain-containing protein</fullName>
    </recommendedName>
</protein>
<dbReference type="STRING" id="1798471.A3A21_02450"/>
<comment type="caution">
    <text evidence="1">The sequence shown here is derived from an EMBL/GenBank/DDBJ whole genome shotgun (WGS) entry which is preliminary data.</text>
</comment>
<dbReference type="AlphaFoldDB" id="A0A1F6BS51"/>
<dbReference type="EMBL" id="MFKK01000036">
    <property type="protein sequence ID" value="OGG39750.1"/>
    <property type="molecule type" value="Genomic_DNA"/>
</dbReference>
<dbReference type="InterPro" id="IPR036412">
    <property type="entry name" value="HAD-like_sf"/>
</dbReference>
<dbReference type="Gene3D" id="3.40.50.1000">
    <property type="entry name" value="HAD superfamily/HAD-like"/>
    <property type="match status" value="1"/>
</dbReference>
<reference evidence="1 2" key="1">
    <citation type="journal article" date="2016" name="Nat. Commun.">
        <title>Thousands of microbial genomes shed light on interconnected biogeochemical processes in an aquifer system.</title>
        <authorList>
            <person name="Anantharaman K."/>
            <person name="Brown C.T."/>
            <person name="Hug L.A."/>
            <person name="Sharon I."/>
            <person name="Castelle C.J."/>
            <person name="Probst A.J."/>
            <person name="Thomas B.C."/>
            <person name="Singh A."/>
            <person name="Wilkins M.J."/>
            <person name="Karaoz U."/>
            <person name="Brodie E.L."/>
            <person name="Williams K.H."/>
            <person name="Hubbard S.S."/>
            <person name="Banfield J.F."/>
        </authorList>
    </citation>
    <scope>NUCLEOTIDE SEQUENCE [LARGE SCALE GENOMIC DNA]</scope>
</reference>
<organism evidence="1 2">
    <name type="scientific">Candidatus Jorgensenbacteria bacterium RIFCSPLOWO2_01_FULL_45_25b</name>
    <dbReference type="NCBI Taxonomy" id="1798471"/>
    <lineage>
        <taxon>Bacteria</taxon>
        <taxon>Candidatus Joergenseniibacteriota</taxon>
    </lineage>
</organism>
<sequence>MRAFIDFDGVLFDIERAKKEYFQLFQKFGVSAREAVQTYQDMKEEIGRDEPTYHVEMLRKRFPKLKDQLLLRAIRNFKTKSKRFVFREAQEYLKEMRRDGFELHLVTTGSKEFQSVKIQSSDLKKFFAGIHILNSDYKGETILKLFKDSLPKAGGRKAVFIDDKASVTDEVKRCVPQISVIQISRKKGEALSRKADYVAKNLLDALGWTRKLV</sequence>
<evidence type="ECO:0000313" key="2">
    <source>
        <dbReference type="Proteomes" id="UP000176996"/>
    </source>
</evidence>
<evidence type="ECO:0000313" key="1">
    <source>
        <dbReference type="EMBL" id="OGG39750.1"/>
    </source>
</evidence>
<dbReference type="Pfam" id="PF00702">
    <property type="entry name" value="Hydrolase"/>
    <property type="match status" value="1"/>
</dbReference>
<proteinExistence type="predicted"/>